<evidence type="ECO:0000313" key="2">
    <source>
        <dbReference type="Proteomes" id="UP000649604"/>
    </source>
</evidence>
<dbReference type="Proteomes" id="UP000649604">
    <property type="component" value="Unassembled WGS sequence"/>
</dbReference>
<name>A0A9D5JSC1_9BACT</name>
<sequence>MTADFSSEPTQRAYTLSITGYDRNDESWREKLWQTHMVVNKGAKVFSDWLLTMRGGLCHTLADHRLTHSKPEDSTLTKMEPDELKVRRIVLALSWLSVESELGAPSEEFWVPMSEEPLNGKRKKWKTVEALREILRQRAVSENVIEDWVRDCKTSLEARIRDDAVWVNRSRVFDDYALKFKLNREDVHDMILTKFPGGREKYFKLPDLNKTFPKGKKDFKSTARSFVSKNWGGGVKSDSAEIVENLEKICQLQFEEYVDREKQEFIDAASEALGAKAG</sequence>
<gene>
    <name evidence="1" type="ORF">GF339_00960</name>
</gene>
<reference evidence="1" key="1">
    <citation type="submission" date="2019-11" db="EMBL/GenBank/DDBJ databases">
        <title>Microbial mats filling the niche in hypersaline microbial mats.</title>
        <authorList>
            <person name="Wong H.L."/>
            <person name="Macleod F.I."/>
            <person name="White R.A. III"/>
            <person name="Burns B.P."/>
        </authorList>
    </citation>
    <scope>NUCLEOTIDE SEQUENCE</scope>
    <source>
        <strain evidence="1">Rbin_158</strain>
    </source>
</reference>
<comment type="caution">
    <text evidence="1">The sequence shown here is derived from an EMBL/GenBank/DDBJ whole genome shotgun (WGS) entry which is preliminary data.</text>
</comment>
<dbReference type="AlphaFoldDB" id="A0A9D5JSC1"/>
<protein>
    <submittedName>
        <fullName evidence="1">Uncharacterized protein</fullName>
    </submittedName>
</protein>
<dbReference type="EMBL" id="WJJP01000026">
    <property type="protein sequence ID" value="MBD3323119.1"/>
    <property type="molecule type" value="Genomic_DNA"/>
</dbReference>
<feature type="non-terminal residue" evidence="1">
    <location>
        <position position="278"/>
    </location>
</feature>
<evidence type="ECO:0000313" key="1">
    <source>
        <dbReference type="EMBL" id="MBD3323119.1"/>
    </source>
</evidence>
<proteinExistence type="predicted"/>
<accession>A0A9D5JSC1</accession>
<organism evidence="1 2">
    <name type="scientific">candidate division KSB3 bacterium</name>
    <dbReference type="NCBI Taxonomy" id="2044937"/>
    <lineage>
        <taxon>Bacteria</taxon>
        <taxon>candidate division KSB3</taxon>
    </lineage>
</organism>